<evidence type="ECO:0000313" key="3">
    <source>
        <dbReference type="EMBL" id="TNM60267.1"/>
    </source>
</evidence>
<evidence type="ECO:0000259" key="2">
    <source>
        <dbReference type="Pfam" id="PF13763"/>
    </source>
</evidence>
<organism evidence="3 4">
    <name type="scientific">Aliirhizobium smilacinae</name>
    <dbReference type="NCBI Taxonomy" id="1395944"/>
    <lineage>
        <taxon>Bacteria</taxon>
        <taxon>Pseudomonadati</taxon>
        <taxon>Pseudomonadota</taxon>
        <taxon>Alphaproteobacteria</taxon>
        <taxon>Hyphomicrobiales</taxon>
        <taxon>Rhizobiaceae</taxon>
        <taxon>Aliirhizobium</taxon>
    </lineage>
</organism>
<dbReference type="AlphaFoldDB" id="A0A5C4XA29"/>
<feature type="region of interest" description="Disordered" evidence="1">
    <location>
        <begin position="1"/>
        <end position="29"/>
    </location>
</feature>
<dbReference type="InterPro" id="IPR025430">
    <property type="entry name" value="DUF4167"/>
</dbReference>
<accession>A0A5C4XA29</accession>
<sequence>MNSPHRNSRPSTSRPARGNTVSFPNPSSQSLTKRYEQYILLARETAQAGDRVEAENLYQHAEHFYRTAALQKAGLQQ</sequence>
<proteinExistence type="predicted"/>
<protein>
    <submittedName>
        <fullName evidence="3">DUF4167 domain-containing protein</fullName>
    </submittedName>
</protein>
<dbReference type="RefSeq" id="WP_139679167.1">
    <property type="nucleotide sequence ID" value="NZ_VDMN01000009.1"/>
</dbReference>
<comment type="caution">
    <text evidence="3">The sequence shown here is derived from an EMBL/GenBank/DDBJ whole genome shotgun (WGS) entry which is preliminary data.</text>
</comment>
<reference evidence="3 4" key="1">
    <citation type="submission" date="2019-06" db="EMBL/GenBank/DDBJ databases">
        <title>The draft genome of Rhizobium smilacinae PTYR-5.</title>
        <authorList>
            <person name="Liu L."/>
            <person name="Li L."/>
            <person name="Zhang X."/>
        </authorList>
    </citation>
    <scope>NUCLEOTIDE SEQUENCE [LARGE SCALE GENOMIC DNA]</scope>
    <source>
        <strain evidence="3 4">PTYR-5</strain>
    </source>
</reference>
<dbReference type="EMBL" id="VDMN01000009">
    <property type="protein sequence ID" value="TNM60267.1"/>
    <property type="molecule type" value="Genomic_DNA"/>
</dbReference>
<dbReference type="OrthoDB" id="9816310at2"/>
<dbReference type="Proteomes" id="UP000311605">
    <property type="component" value="Unassembled WGS sequence"/>
</dbReference>
<evidence type="ECO:0000256" key="1">
    <source>
        <dbReference type="SAM" id="MobiDB-lite"/>
    </source>
</evidence>
<evidence type="ECO:0000313" key="4">
    <source>
        <dbReference type="Proteomes" id="UP000311605"/>
    </source>
</evidence>
<name>A0A5C4XA29_9HYPH</name>
<keyword evidence="4" id="KW-1185">Reference proteome</keyword>
<dbReference type="Pfam" id="PF13763">
    <property type="entry name" value="DUF4167"/>
    <property type="match status" value="1"/>
</dbReference>
<gene>
    <name evidence="3" type="ORF">FHP24_26030</name>
</gene>
<feature type="domain" description="DUF4167" evidence="2">
    <location>
        <begin position="35"/>
        <end position="70"/>
    </location>
</feature>